<keyword evidence="6" id="KW-0812">Transmembrane</keyword>
<feature type="repeat" description="ANK" evidence="4">
    <location>
        <begin position="146"/>
        <end position="178"/>
    </location>
</feature>
<keyword evidence="6" id="KW-0472">Membrane</keyword>
<protein>
    <submittedName>
        <fullName evidence="8">Ankyrin repeat domain-containing protein 50</fullName>
    </submittedName>
</protein>
<dbReference type="PROSITE" id="PS50297">
    <property type="entry name" value="ANK_REP_REGION"/>
    <property type="match status" value="6"/>
</dbReference>
<feature type="transmembrane region" description="Helical" evidence="6">
    <location>
        <begin position="2667"/>
        <end position="2686"/>
    </location>
</feature>
<feature type="transmembrane region" description="Helical" evidence="6">
    <location>
        <begin position="2592"/>
        <end position="2615"/>
    </location>
</feature>
<feature type="repeat" description="ANK" evidence="4">
    <location>
        <begin position="347"/>
        <end position="379"/>
    </location>
</feature>
<feature type="repeat" description="ANK" evidence="4">
    <location>
        <begin position="314"/>
        <end position="346"/>
    </location>
</feature>
<feature type="region of interest" description="Disordered" evidence="5">
    <location>
        <begin position="3710"/>
        <end position="3739"/>
    </location>
</feature>
<dbReference type="SUPFAM" id="SSF141986">
    <property type="entry name" value="LD-carboxypeptidase A C-terminal domain-like"/>
    <property type="match status" value="1"/>
</dbReference>
<dbReference type="GO" id="GO:0061629">
    <property type="term" value="F:RNA polymerase II-specific DNA-binding transcription factor binding"/>
    <property type="evidence" value="ECO:0007669"/>
    <property type="project" value="TreeGrafter"/>
</dbReference>
<feature type="domain" description="Ubiquitin-like" evidence="7">
    <location>
        <begin position="1"/>
        <end position="62"/>
    </location>
</feature>
<feature type="region of interest" description="Disordered" evidence="5">
    <location>
        <begin position="1814"/>
        <end position="1836"/>
    </location>
</feature>
<feature type="repeat" description="ANK" evidence="4">
    <location>
        <begin position="212"/>
        <end position="240"/>
    </location>
</feature>
<evidence type="ECO:0000313" key="9">
    <source>
        <dbReference type="Proteomes" id="UP000186817"/>
    </source>
</evidence>
<feature type="transmembrane region" description="Helical" evidence="6">
    <location>
        <begin position="2354"/>
        <end position="2377"/>
    </location>
</feature>
<feature type="region of interest" description="Disordered" evidence="5">
    <location>
        <begin position="1208"/>
        <end position="1237"/>
    </location>
</feature>
<organism evidence="8 9">
    <name type="scientific">Symbiodinium microadriaticum</name>
    <name type="common">Dinoflagellate</name>
    <name type="synonym">Zooxanthella microadriatica</name>
    <dbReference type="NCBI Taxonomy" id="2951"/>
    <lineage>
        <taxon>Eukaryota</taxon>
        <taxon>Sar</taxon>
        <taxon>Alveolata</taxon>
        <taxon>Dinophyceae</taxon>
        <taxon>Suessiales</taxon>
        <taxon>Symbiodiniaceae</taxon>
        <taxon>Symbiodinium</taxon>
    </lineage>
</organism>
<feature type="transmembrane region" description="Helical" evidence="6">
    <location>
        <begin position="2389"/>
        <end position="2408"/>
    </location>
</feature>
<dbReference type="InterPro" id="IPR002110">
    <property type="entry name" value="Ankyrin_rpt"/>
</dbReference>
<feature type="transmembrane region" description="Helical" evidence="6">
    <location>
        <begin position="2458"/>
        <end position="2479"/>
    </location>
</feature>
<evidence type="ECO:0000259" key="7">
    <source>
        <dbReference type="PROSITE" id="PS50053"/>
    </source>
</evidence>
<dbReference type="GO" id="GO:0005634">
    <property type="term" value="C:nucleus"/>
    <property type="evidence" value="ECO:0007669"/>
    <property type="project" value="TreeGrafter"/>
</dbReference>
<feature type="repeat" description="ANK" evidence="4">
    <location>
        <begin position="179"/>
        <end position="211"/>
    </location>
</feature>
<dbReference type="InterPro" id="IPR000626">
    <property type="entry name" value="Ubiquitin-like_dom"/>
</dbReference>
<dbReference type="SUPFAM" id="SSF48403">
    <property type="entry name" value="Ankyrin repeat"/>
    <property type="match status" value="1"/>
</dbReference>
<evidence type="ECO:0000256" key="3">
    <source>
        <dbReference type="ARBA" id="ARBA00023043"/>
    </source>
</evidence>
<dbReference type="InterPro" id="IPR036770">
    <property type="entry name" value="Ankyrin_rpt-contain_sf"/>
</dbReference>
<feature type="compositionally biased region" description="Basic residues" evidence="5">
    <location>
        <begin position="1814"/>
        <end position="1828"/>
    </location>
</feature>
<dbReference type="GO" id="GO:0006357">
    <property type="term" value="P:regulation of transcription by RNA polymerase II"/>
    <property type="evidence" value="ECO:0007669"/>
    <property type="project" value="TreeGrafter"/>
</dbReference>
<dbReference type="Gene3D" id="1.25.40.20">
    <property type="entry name" value="Ankyrin repeat-containing domain"/>
    <property type="match status" value="2"/>
</dbReference>
<dbReference type="Gene3D" id="3.40.50.1820">
    <property type="entry name" value="alpha/beta hydrolase"/>
    <property type="match status" value="1"/>
</dbReference>
<keyword evidence="6" id="KW-1133">Transmembrane helix</keyword>
<dbReference type="Gene3D" id="3.40.50.300">
    <property type="entry name" value="P-loop containing nucleotide triphosphate hydrolases"/>
    <property type="match status" value="1"/>
</dbReference>
<dbReference type="EMBL" id="LSRX01000112">
    <property type="protein sequence ID" value="OLQ08644.1"/>
    <property type="molecule type" value="Genomic_DNA"/>
</dbReference>
<feature type="transmembrane region" description="Helical" evidence="6">
    <location>
        <begin position="2529"/>
        <end position="2549"/>
    </location>
</feature>
<proteinExistence type="predicted"/>
<dbReference type="InterPro" id="IPR027478">
    <property type="entry name" value="LdcA_N"/>
</dbReference>
<evidence type="ECO:0000256" key="2">
    <source>
        <dbReference type="ARBA" id="ARBA00022962"/>
    </source>
</evidence>
<evidence type="ECO:0000256" key="4">
    <source>
        <dbReference type="PROSITE-ProRule" id="PRU00023"/>
    </source>
</evidence>
<dbReference type="Gene3D" id="3.40.50.10740">
    <property type="entry name" value="Class I glutamine amidotransferase-like"/>
    <property type="match status" value="1"/>
</dbReference>
<gene>
    <name evidence="8" type="primary">ANKRD50</name>
    <name evidence="8" type="ORF">AK812_SmicGene7773</name>
</gene>
<dbReference type="PRINTS" id="PR01415">
    <property type="entry name" value="ANKYRIN"/>
</dbReference>
<dbReference type="SUPFAM" id="SSF52540">
    <property type="entry name" value="P-loop containing nucleoside triphosphate hydrolases"/>
    <property type="match status" value="1"/>
</dbReference>
<feature type="compositionally biased region" description="Basic residues" evidence="5">
    <location>
        <begin position="1141"/>
        <end position="1152"/>
    </location>
</feature>
<dbReference type="InterPro" id="IPR027461">
    <property type="entry name" value="Carboxypeptidase_A_C_sf"/>
</dbReference>
<keyword evidence="9" id="KW-1185">Reference proteome</keyword>
<dbReference type="InterPro" id="IPR029062">
    <property type="entry name" value="Class_I_gatase-like"/>
</dbReference>
<accession>A0A1Q9EMI5</accession>
<feature type="transmembrane region" description="Helical" evidence="6">
    <location>
        <begin position="2491"/>
        <end position="2509"/>
    </location>
</feature>
<dbReference type="OrthoDB" id="445711at2759"/>
<dbReference type="SMART" id="SM00248">
    <property type="entry name" value="ANK"/>
    <property type="match status" value="8"/>
</dbReference>
<evidence type="ECO:0000256" key="5">
    <source>
        <dbReference type="SAM" id="MobiDB-lite"/>
    </source>
</evidence>
<dbReference type="PROSITE" id="PS50053">
    <property type="entry name" value="UBIQUITIN_2"/>
    <property type="match status" value="1"/>
</dbReference>
<feature type="repeat" description="ANK" evidence="4">
    <location>
        <begin position="113"/>
        <end position="145"/>
    </location>
</feature>
<feature type="region of interest" description="Disordered" evidence="5">
    <location>
        <begin position="1120"/>
        <end position="1175"/>
    </location>
</feature>
<dbReference type="Pfam" id="PF02016">
    <property type="entry name" value="Peptidase_S66"/>
    <property type="match status" value="1"/>
</dbReference>
<dbReference type="InterPro" id="IPR011050">
    <property type="entry name" value="Pectin_lyase_fold/virulence"/>
</dbReference>
<dbReference type="InterPro" id="IPR027417">
    <property type="entry name" value="P-loop_NTPase"/>
</dbReference>
<dbReference type="SUPFAM" id="SSF51126">
    <property type="entry name" value="Pectin lyase-like"/>
    <property type="match status" value="1"/>
</dbReference>
<dbReference type="PANTHER" id="PTHR24126">
    <property type="entry name" value="ANKYRIN REPEAT, PH AND SEC7 DOMAIN CONTAINING PROTEIN SECG-RELATED"/>
    <property type="match status" value="1"/>
</dbReference>
<dbReference type="PROSITE" id="PS50088">
    <property type="entry name" value="ANK_REPEAT"/>
    <property type="match status" value="6"/>
</dbReference>
<dbReference type="PANTHER" id="PTHR24126:SF14">
    <property type="entry name" value="ANK_REP_REGION DOMAIN-CONTAINING PROTEIN"/>
    <property type="match status" value="1"/>
</dbReference>
<dbReference type="InterPro" id="IPR013595">
    <property type="entry name" value="Pept_S33_TAP-like_C"/>
</dbReference>
<sequence length="4270" mass="467920">MLRVRLVSGHEIAAFPVDELKDWEDQSVRALKRKLSSRCGLPRFRQRLLTPDGTVLPESTSLDGAVELQLVLLDFAETSIDQALELQSAARRNRIPKVEDLLQRPQDPDQTDGLRTPLVNAAFHGNTEVLRLLLEASADSNKARYDGSTPLVVACSIGSSEGVRLLLESGADKDKAGPSDGTPLLLACQNGFLQVVNLLLQAGADKDKARNNGATPLFIACQQGHLEVVRTLLEAEADVDRACCNGATPLYIACEQGGLQFAHASHALVQSGGDDAWWLERFRLYSEYYEFRHLAVVRLLLEARADTDKQMLLDGAAPLFMACQQGHAEVVRLLLEAGADKDKARYDGSTPVLAACTAGHFEIVQLLVEVSADIDKASDSGDTPFGVASRRGDELQRHASNDRVPARADGNLDYRIDTPDAIITNDTDLLLQFLFEFVFGGPHGAVGVLERLFFLVFTVAVAYFEAEATLGSRLAMRQCKSRIAFAVVIVSLVPTLCAADGLTKESICFYGGEESEKERIDNLYAAWYKLLVDLSQLAFYFGLAPISMTMAAFIVRKGNWTQDSETTFYVLNLTFLRIIRCCLEMAKSVVDLAKAQAMLQRVVQLLEVMDAFIVFENHRKEHLEALLWWSEPGTAEAVVQHAIVKLIRCVFLREAHLTKMIRCSTLDEGADCVSVAFPFLSEQGALSRADGFLIDEEEALLGQHNMAEAQDLGAFVDWSRHVDIYTPDGMRHYVAVSMDFMETVQDMIGWITVRHGITGKVRRFRSCLIMGPSGIGKSSLLRLGRQVTHVSLMFEREAAEATVLRSVVLDLSLQLGPVFFLAQRPYLFQGTLREQVAYPIWDTSLLTDLSDEKMEKLFMESGLEDVWEARRDELDAPGIWWDDVLSLGEQQRLQFCRFQEYKKESSGFFVFWPASMPLTGPEKPTVYKACRERRLGYLSVAHRPTVIQFHNTVMHFQYDKDQQLTYVVRDAAAMASWARRNFPCGTSRDHSRMDSEALIHNEELYNKEWRDPNVRRTRTKRGFYQSKNNQSFSTLTGRLTDSHPLANVEEQVNSGSGLATHQDDGESRSPQPETPMLSRLGKGRVQAAFWPTRFLVAMGSWGEMFQTAAAAADSVEEFEEQYGSAPPIPIGSDYHSGYPGKKGRGKGRKGGKAKAQCQARSFQNEPKSDQEEAATQSEVLAKELAMLRKRVARMEAALEAAGIDIPWSDMSEAEGSQELSEEEEPSMSSEAKEQPPLQAGDTFADACFQAAMEHDREGQIARAEQKTARVQAQSAPSDMVSFMMASREELKLNDLRLTFDLFSNFVSFHELEAFSIEPDVLRRSPYSNSESEFGQAKSMSGSLLAAVVALNLLAAAMLAFWVPSEGSSLCSDQQRELLPPFDPWKLATDSECMFWLNEAGSRNDYKAGISISYTRMLPVILCWGPALGVGSPVVKAIANYFSVLLMLERSRLYQHLQKLYLRSEDRIYYAGSSAGSSNVLSNLDGRVESADQRVTNDAVTQASMNESGIQVVLTEESVDLAMQFGFEFFLGGIMKPDSGVLFKMCIFLISCCIVWMDVARALAPSSEPLLVSQSCKGYRFRSNFLDDMCEAGLAPALQPWQRQLVLMLFDFVLIHIFAVLWFCANAPGHLFDLVLLTGLAIPATAERKPAVATDSLDVSIRPFPDNCEDGILQLEATSYSVREAVVVEGECTIKGQAGTILELEAPITIKGDAHLTGSLEIAGHRQLNSACLTVEGNMSIKMQTLVVKNCHSKGEGGALHVSGNLQVVGGKLTFEDCQARSGGAVWVAHSMLQLDNSFRCDRCVADTQKPPKKILKAKQTSKAKQKKPPSRDAVKGGGCIDVGELELQISSMELNSCESLWSGGALLSRQQVSLRKSAVSTTSCEAKGSGGGIALLAGDVILENSNVSFARCEAGTSGGGLWLGDGKLNVVGGMLSFNQCRCKDFGGCLNVVKGGGRSIQTAAIQLSRTTAIFRDCTAGESGGGLRIGEGSLFLENTSAQFMNCKAFHGYGGAVFLKKAYPVSTAIRNGGIWLHHSSTTIQGCTAGMSGGGFGINCGSAWVVGGALSFDNCTASRMSGGALRISNGDAWLGSSEARFADCSAKLFGGAVSVANGRINHEGGAALEFRRTSAGRGSAMYVSSGARLRTVHVEECIDSSKTPVAIDAGNVTLDRLAFVYGSSRLVYVQAGDHLNAIELDCAQVDGCHAISRTCRVDIARCAAGFQRLGDAGHVGCDACPAGTFQLFLAKNPTCLRCPMNARICNGTYLEMKPGFMIEVPPDTSEFTSTSELHRLSHDHHCPNMAACPGGHIASTGQSPMCSEAYTGIACGYPSPGYGLSDAIPGVYIRCPSTWPTWWFQVLYMASTNIIIFCVAMRGALLAKKGRKRSAVLLNQAMSFATVSASCLSAVMQTRTFGLLQRGIRDTWFWSELVVEFLQGNSNNNGSSMDCVGAFLGLPRDLHFVSVMNAALPTLLVALGCFVDPWLSIVIGSNCFLPAVCGSLGRFLVFFRTNPDGKLIQPNLPQGFPGAPLLIPFLIAFCFGGVITLWNWAAHSKADPKPTHVAFLTSAYKEQFAAFETERLVRKMLLMTLRMCCPIAWAPALQLTGTMVVLALALAAYLKLQPYQEDVFNLLEAKLLLSSVVMSALASCVVAQDLYPWSRSDWLDISMVAVIGMLATFGAVMMMHAIGEAMLAERQHEQQEQVSVQTTTHAKMEEERTLPGMGGAAPGMASLLFLEKPSGKALVSGDVDVEAWNCGEATEKMMLDKHFQPVLNTFREFSWHKLPVEFLQLSIYQGQYTIACAPAFVAMLTGGFVTFREDDRSRRVRLPSIEAPTTDLKITSEVALFDLTNSAMVECLDSLNRITCQVMDFAKASALARRVIELEEAMQAFHRLSGSPDMNPNSPRMTVVKSNRLADMEVDMKVPLECSIDMMPSQRNVSRRDDEEDCGFVRFVYWSQKGQEKGCLRVRPAELECGPQDVDIYTPDGSRDIDAGSETCDDEQAAGTEPVLPRAEVPCAAARLTRAEFTKSLCLPMRLPPRLSPGSKVAVTAPSAGTAAVFPHVRDRAIEVLRTSFEFTVVLAESMYSVETPPRQRAAELNRLFADSEVEGIVCAIGGDDLVRVVPFLDRKVMSENPKVVLGYSDITNLHLLLFSLGIMSYYGGNLLCQFGLLGGMHSLTRTSFIAATHEKGPFQLLESPTYVVDYPDWSTDADKSLVSLPAPLWDWQGKLDQTATGVLWGGCLETLFMLLASGLDFVLPDESHGRLVLFLETSEVMPPDSLVYGFVQALGQRRLFLRRVAALLVGRPKTEFLGKEPIGGKATYAETQKAAILRALKEHVVDEELQEPAEIPFPVVFDMDFGHTDPQNFLPLGSMAEVVPSPYTPKVATSQLEPYLFDGTLREQIAYPASRPVDRGAKPGRTAAHPILQAQQRLQLVVDGGDAFTVMVVMMTCRHGDLAYGFFAILDESTASMDTASAAWICYTAPVMRPVKEQQSEKIDIRVEVSVSQDRAFQEFAGLKEAKVMHFKFSVGHDLMYEVKDAREMAEEHASLLTKHLKLVTLQDFVHGAFFTNIEVLGWMASSSVLRRDIMPGTTSYAFFRRYLQVGEKSADGIETATEALASARSALVPTCWYGLALFCTLLCHGAAQCGEGRCGEGDDSTPSSLLQLDAGSGNDPWWCFDAGVTSCDAAAIHCQARHQCCKRLLSCGSASDAPGPAPDPTPSPPPGPTPGPSPEPTQECGLLNPKPGLIWKKPDLPDWMKNFSYNISEDPGLHVGTLTVPMSPHPEDKDVTPFLDLDVQLHMPPNVSDPPVVFVHCGGPGSGAECASRRAGLPRFSRYAILAISQRGVLATADNVSFQCELPSKPPLNKTSYDISDFTTCPCALPDGTPLVDEAYANLDPMDDDQVQGLFQNMAIRARKCYDWNKWLIKRQDKETIFHFLEWLDFHGESYGTGVVATYASMYPERVGKIMLDASMPPVPESLTVSKGQGMAMTQAFGHLERLCLEQPRKYCSSFDTQNDKTLTDQWLNLTKTIRAGKLTATTNMTNSQGDYVQFPLTIGLVQGYLMAKMVDPNFPGVFTIIQKLTEGSEEQIIEILNFCCNLTVYGETYMVQTWYTYGVCVGEASVGRSFMPSTAILAQDYSGRFAVAQAMQAYREFKSTWNDAMATSGFVAMFSVLSSWTAEAVPAQPGFRAGIKALVLGNLYDPETPFIWSNHMRESLPDGAMIIWQGGGHGEQRDDDNMKDCTDAIDRFWETGRLPKDGLTCRTPKFK</sequence>
<evidence type="ECO:0000256" key="6">
    <source>
        <dbReference type="SAM" id="Phobius"/>
    </source>
</evidence>
<dbReference type="SUPFAM" id="SSF53474">
    <property type="entry name" value="alpha/beta-Hydrolases"/>
    <property type="match status" value="1"/>
</dbReference>
<feature type="transmembrane region" description="Helical" evidence="6">
    <location>
        <begin position="2635"/>
        <end position="2655"/>
    </location>
</feature>
<keyword evidence="1" id="KW-0677">Repeat</keyword>
<dbReference type="CDD" id="cd07062">
    <property type="entry name" value="Peptidase_S66_mccF_like"/>
    <property type="match status" value="1"/>
</dbReference>
<dbReference type="Pfam" id="PF08386">
    <property type="entry name" value="Abhydrolase_4"/>
    <property type="match status" value="1"/>
</dbReference>
<dbReference type="Pfam" id="PF17676">
    <property type="entry name" value="Peptidase_S66C"/>
    <property type="match status" value="1"/>
</dbReference>
<reference evidence="8 9" key="1">
    <citation type="submission" date="2016-02" db="EMBL/GenBank/DDBJ databases">
        <title>Genome analysis of coral dinoflagellate symbionts highlights evolutionary adaptations to a symbiotic lifestyle.</title>
        <authorList>
            <person name="Aranda M."/>
            <person name="Li Y."/>
            <person name="Liew Y.J."/>
            <person name="Baumgarten S."/>
            <person name="Simakov O."/>
            <person name="Wilson M."/>
            <person name="Piel J."/>
            <person name="Ashoor H."/>
            <person name="Bougouffa S."/>
            <person name="Bajic V.B."/>
            <person name="Ryu T."/>
            <person name="Ravasi T."/>
            <person name="Bayer T."/>
            <person name="Micklem G."/>
            <person name="Kim H."/>
            <person name="Bhak J."/>
            <person name="Lajeunesse T.C."/>
            <person name="Voolstra C.R."/>
        </authorList>
    </citation>
    <scope>NUCLEOTIDE SEQUENCE [LARGE SCALE GENOMIC DNA]</scope>
    <source>
        <strain evidence="8 9">CCMP2467</strain>
    </source>
</reference>
<dbReference type="Pfam" id="PF12796">
    <property type="entry name" value="Ank_2"/>
    <property type="match status" value="3"/>
</dbReference>
<dbReference type="SUPFAM" id="SSF52317">
    <property type="entry name" value="Class I glutamine amidotransferase-like"/>
    <property type="match status" value="1"/>
</dbReference>
<evidence type="ECO:0000313" key="8">
    <source>
        <dbReference type="EMBL" id="OLQ08644.1"/>
    </source>
</evidence>
<dbReference type="Gene3D" id="3.50.30.60">
    <property type="entry name" value="LD-carboxypeptidase A C-terminal domain-like"/>
    <property type="match status" value="1"/>
</dbReference>
<comment type="caution">
    <text evidence="8">The sequence shown here is derived from an EMBL/GenBank/DDBJ whole genome shotgun (WGS) entry which is preliminary data.</text>
</comment>
<dbReference type="InterPro" id="IPR029058">
    <property type="entry name" value="AB_hydrolase_fold"/>
</dbReference>
<name>A0A1Q9EMI5_SYMMI</name>
<dbReference type="InterPro" id="IPR040921">
    <property type="entry name" value="Peptidase_S66C"/>
</dbReference>
<dbReference type="Proteomes" id="UP000186817">
    <property type="component" value="Unassembled WGS sequence"/>
</dbReference>
<feature type="region of interest" description="Disordered" evidence="5">
    <location>
        <begin position="1053"/>
        <end position="1080"/>
    </location>
</feature>
<keyword evidence="2" id="KW-0315">Glutamine amidotransferase</keyword>
<dbReference type="InterPro" id="IPR040449">
    <property type="entry name" value="Peptidase_S66_N"/>
</dbReference>
<feature type="compositionally biased region" description="Pro residues" evidence="5">
    <location>
        <begin position="3713"/>
        <end position="3733"/>
    </location>
</feature>
<keyword evidence="3 4" id="KW-0040">ANK repeat</keyword>
<evidence type="ECO:0000256" key="1">
    <source>
        <dbReference type="ARBA" id="ARBA00022737"/>
    </source>
</evidence>